<accession>A0A0F9A9A4</accession>
<protein>
    <submittedName>
        <fullName evidence="1">Uncharacterized protein</fullName>
    </submittedName>
</protein>
<gene>
    <name evidence="1" type="ORF">LCGC14_2877060</name>
</gene>
<name>A0A0F9A9A4_9ZZZZ</name>
<organism evidence="1">
    <name type="scientific">marine sediment metagenome</name>
    <dbReference type="NCBI Taxonomy" id="412755"/>
    <lineage>
        <taxon>unclassified sequences</taxon>
        <taxon>metagenomes</taxon>
        <taxon>ecological metagenomes</taxon>
    </lineage>
</organism>
<evidence type="ECO:0000313" key="1">
    <source>
        <dbReference type="EMBL" id="KKK75104.1"/>
    </source>
</evidence>
<sequence length="61" mass="7346">MITLECDKCKTKALWYSTEKLPDGWSTYEGNELCEKCTKNFHVFRKNLNELFDTKVKEYFK</sequence>
<comment type="caution">
    <text evidence="1">The sequence shown here is derived from an EMBL/GenBank/DDBJ whole genome shotgun (WGS) entry which is preliminary data.</text>
</comment>
<proteinExistence type="predicted"/>
<reference evidence="1" key="1">
    <citation type="journal article" date="2015" name="Nature">
        <title>Complex archaea that bridge the gap between prokaryotes and eukaryotes.</title>
        <authorList>
            <person name="Spang A."/>
            <person name="Saw J.H."/>
            <person name="Jorgensen S.L."/>
            <person name="Zaremba-Niedzwiedzka K."/>
            <person name="Martijn J."/>
            <person name="Lind A.E."/>
            <person name="van Eijk R."/>
            <person name="Schleper C."/>
            <person name="Guy L."/>
            <person name="Ettema T.J."/>
        </authorList>
    </citation>
    <scope>NUCLEOTIDE SEQUENCE</scope>
</reference>
<dbReference type="AlphaFoldDB" id="A0A0F9A9A4"/>
<dbReference type="EMBL" id="LAZR01056011">
    <property type="protein sequence ID" value="KKK75104.1"/>
    <property type="molecule type" value="Genomic_DNA"/>
</dbReference>